<feature type="domain" description="Uracil-DNA glycosylase-like" evidence="8">
    <location>
        <begin position="45"/>
        <end position="198"/>
    </location>
</feature>
<dbReference type="InterPro" id="IPR051536">
    <property type="entry name" value="UDG_Type-4/5"/>
</dbReference>
<evidence type="ECO:0000256" key="3">
    <source>
        <dbReference type="ARBA" id="ARBA00022763"/>
    </source>
</evidence>
<dbReference type="GO" id="GO:0046872">
    <property type="term" value="F:metal ion binding"/>
    <property type="evidence" value="ECO:0007669"/>
    <property type="project" value="UniProtKB-KW"/>
</dbReference>
<dbReference type="CDD" id="cd10030">
    <property type="entry name" value="UDG-F4_TTUDGA_SPO1dp_like"/>
    <property type="match status" value="1"/>
</dbReference>
<reference evidence="9" key="1">
    <citation type="journal article" date="2015" name="Nature">
        <title>Complex archaea that bridge the gap between prokaryotes and eukaryotes.</title>
        <authorList>
            <person name="Spang A."/>
            <person name="Saw J.H."/>
            <person name="Jorgensen S.L."/>
            <person name="Zaremba-Niedzwiedzka K."/>
            <person name="Martijn J."/>
            <person name="Lind A.E."/>
            <person name="van Eijk R."/>
            <person name="Schleper C."/>
            <person name="Guy L."/>
            <person name="Ettema T.J."/>
        </authorList>
    </citation>
    <scope>NUCLEOTIDE SEQUENCE</scope>
</reference>
<keyword evidence="5" id="KW-0408">Iron</keyword>
<keyword evidence="2" id="KW-0479">Metal-binding</keyword>
<dbReference type="GO" id="GO:0051539">
    <property type="term" value="F:4 iron, 4 sulfur cluster binding"/>
    <property type="evidence" value="ECO:0007669"/>
    <property type="project" value="UniProtKB-KW"/>
</dbReference>
<proteinExistence type="predicted"/>
<dbReference type="GO" id="GO:0006281">
    <property type="term" value="P:DNA repair"/>
    <property type="evidence" value="ECO:0007669"/>
    <property type="project" value="UniProtKB-KW"/>
</dbReference>
<evidence type="ECO:0000256" key="7">
    <source>
        <dbReference type="ARBA" id="ARBA00023204"/>
    </source>
</evidence>
<evidence type="ECO:0000259" key="8">
    <source>
        <dbReference type="SMART" id="SM00986"/>
    </source>
</evidence>
<keyword evidence="1" id="KW-0004">4Fe-4S</keyword>
<dbReference type="AlphaFoldDB" id="A0A0F9EPC5"/>
<dbReference type="GO" id="GO:0097506">
    <property type="term" value="F:deaminated base DNA N-glycosylase activity"/>
    <property type="evidence" value="ECO:0007669"/>
    <property type="project" value="UniProtKB-ARBA"/>
</dbReference>
<keyword evidence="6" id="KW-0411">Iron-sulfur</keyword>
<dbReference type="Pfam" id="PF03167">
    <property type="entry name" value="UDG"/>
    <property type="match status" value="1"/>
</dbReference>
<sequence>MDYSVLVDLVRTCKTCPLGVKGVGVPGCYFTEGVREGEDWNPATIPDSTKGVTMIIAEAPGDVEQDQGWPVMGSSGELMHAMLNEVGVMFYYVTNIAKHQPWKVRGKQQPPDSVAIKACSPYLDLEFDMVRPTRLILLGKTAAKLALPGNISIGKEVGTTVEYRGLPTLILYHPAYFLYNRTSRWVNKQMKDWKKAVRVFMGERPAEYKVKEVKCEIHN</sequence>
<evidence type="ECO:0000256" key="6">
    <source>
        <dbReference type="ARBA" id="ARBA00023014"/>
    </source>
</evidence>
<comment type="caution">
    <text evidence="9">The sequence shown here is derived from an EMBL/GenBank/DDBJ whole genome shotgun (WGS) entry which is preliminary data.</text>
</comment>
<dbReference type="PANTHER" id="PTHR33693">
    <property type="entry name" value="TYPE-5 URACIL-DNA GLYCOSYLASE"/>
    <property type="match status" value="1"/>
</dbReference>
<name>A0A0F9EPC5_9ZZZZ</name>
<dbReference type="InterPro" id="IPR036895">
    <property type="entry name" value="Uracil-DNA_glycosylase-like_sf"/>
</dbReference>
<keyword evidence="7" id="KW-0234">DNA repair</keyword>
<keyword evidence="4" id="KW-0378">Hydrolase</keyword>
<gene>
    <name evidence="9" type="ORF">LCGC14_2050290</name>
</gene>
<evidence type="ECO:0000256" key="2">
    <source>
        <dbReference type="ARBA" id="ARBA00022723"/>
    </source>
</evidence>
<dbReference type="InterPro" id="IPR005122">
    <property type="entry name" value="Uracil-DNA_glycosylase-like"/>
</dbReference>
<organism evidence="9">
    <name type="scientific">marine sediment metagenome</name>
    <dbReference type="NCBI Taxonomy" id="412755"/>
    <lineage>
        <taxon>unclassified sequences</taxon>
        <taxon>metagenomes</taxon>
        <taxon>ecological metagenomes</taxon>
    </lineage>
</organism>
<protein>
    <recommendedName>
        <fullName evidence="8">Uracil-DNA glycosylase-like domain-containing protein</fullName>
    </recommendedName>
</protein>
<evidence type="ECO:0000256" key="1">
    <source>
        <dbReference type="ARBA" id="ARBA00022485"/>
    </source>
</evidence>
<accession>A0A0F9EPC5</accession>
<dbReference type="SMART" id="SM00987">
    <property type="entry name" value="UreE_C"/>
    <property type="match status" value="1"/>
</dbReference>
<dbReference type="SMART" id="SM00986">
    <property type="entry name" value="UDG"/>
    <property type="match status" value="1"/>
</dbReference>
<dbReference type="SUPFAM" id="SSF52141">
    <property type="entry name" value="Uracil-DNA glycosylase-like"/>
    <property type="match status" value="1"/>
</dbReference>
<dbReference type="PANTHER" id="PTHR33693:SF1">
    <property type="entry name" value="TYPE-4 URACIL-DNA GLYCOSYLASE"/>
    <property type="match status" value="1"/>
</dbReference>
<keyword evidence="3" id="KW-0227">DNA damage</keyword>
<evidence type="ECO:0000313" key="9">
    <source>
        <dbReference type="EMBL" id="KKL75899.1"/>
    </source>
</evidence>
<evidence type="ECO:0000256" key="4">
    <source>
        <dbReference type="ARBA" id="ARBA00022801"/>
    </source>
</evidence>
<evidence type="ECO:0000256" key="5">
    <source>
        <dbReference type="ARBA" id="ARBA00023004"/>
    </source>
</evidence>
<dbReference type="Gene3D" id="3.40.470.10">
    <property type="entry name" value="Uracil-DNA glycosylase-like domain"/>
    <property type="match status" value="1"/>
</dbReference>
<dbReference type="EMBL" id="LAZR01024219">
    <property type="protein sequence ID" value="KKL75899.1"/>
    <property type="molecule type" value="Genomic_DNA"/>
</dbReference>